<accession>A0A6M4MBX6</accession>
<feature type="region of interest" description="Disordered" evidence="1">
    <location>
        <begin position="49"/>
        <end position="80"/>
    </location>
</feature>
<dbReference type="OrthoDB" id="7062774at2"/>
<evidence type="ECO:0000256" key="1">
    <source>
        <dbReference type="SAM" id="MobiDB-lite"/>
    </source>
</evidence>
<dbReference type="RefSeq" id="WP_075608554.1">
    <property type="nucleotide sequence ID" value="NZ_CP052766.1"/>
</dbReference>
<proteinExistence type="predicted"/>
<organism evidence="3 4">
    <name type="scientific">Alteromonas pelagimontana</name>
    <dbReference type="NCBI Taxonomy" id="1858656"/>
    <lineage>
        <taxon>Bacteria</taxon>
        <taxon>Pseudomonadati</taxon>
        <taxon>Pseudomonadota</taxon>
        <taxon>Gammaproteobacteria</taxon>
        <taxon>Alteromonadales</taxon>
        <taxon>Alteromonadaceae</taxon>
        <taxon>Alteromonas/Salinimonas group</taxon>
        <taxon>Alteromonas</taxon>
    </lineage>
</organism>
<protein>
    <submittedName>
        <fullName evidence="3">Ig-like domain-containing protein</fullName>
    </submittedName>
</protein>
<evidence type="ECO:0000256" key="2">
    <source>
        <dbReference type="SAM" id="SignalP"/>
    </source>
</evidence>
<keyword evidence="2" id="KW-0732">Signal</keyword>
<dbReference type="AlphaFoldDB" id="A0A6M4MBX6"/>
<dbReference type="Pfam" id="PF17957">
    <property type="entry name" value="Big_7"/>
    <property type="match status" value="1"/>
</dbReference>
<keyword evidence="4" id="KW-1185">Reference proteome</keyword>
<reference evidence="3 4" key="2">
    <citation type="submission" date="2020-04" db="EMBL/GenBank/DDBJ databases">
        <title>Complete genome sequence of Alteromonas pelagimontana 5.12T.</title>
        <authorList>
            <person name="Sinha R.K."/>
            <person name="Krishnan K.P."/>
            <person name="Kurian J.P."/>
        </authorList>
    </citation>
    <scope>NUCLEOTIDE SEQUENCE [LARGE SCALE GENOMIC DNA]</scope>
    <source>
        <strain evidence="3 4">5.12</strain>
    </source>
</reference>
<dbReference type="Gene3D" id="2.60.40.10">
    <property type="entry name" value="Immunoglobulins"/>
    <property type="match status" value="1"/>
</dbReference>
<dbReference type="EMBL" id="CP052766">
    <property type="protein sequence ID" value="QJR80130.1"/>
    <property type="molecule type" value="Genomic_DNA"/>
</dbReference>
<gene>
    <name evidence="3" type="ORF">CA267_004720</name>
</gene>
<feature type="chain" id="PRO_5028820852" evidence="2">
    <location>
        <begin position="21"/>
        <end position="177"/>
    </location>
</feature>
<reference evidence="4" key="1">
    <citation type="submission" date="2014-12" db="EMBL/GenBank/DDBJ databases">
        <title>Complete genome sequence of a multi-drug resistant Klebsiella pneumoniae.</title>
        <authorList>
            <person name="Hua X."/>
            <person name="Chen Q."/>
            <person name="Li X."/>
            <person name="Feng Y."/>
            <person name="Ruan Z."/>
            <person name="Yu Y."/>
        </authorList>
    </citation>
    <scope>NUCLEOTIDE SEQUENCE [LARGE SCALE GENOMIC DNA]</scope>
    <source>
        <strain evidence="4">5.12</strain>
    </source>
</reference>
<name>A0A6M4MBX6_9ALTE</name>
<feature type="signal peptide" evidence="2">
    <location>
        <begin position="1"/>
        <end position="20"/>
    </location>
</feature>
<evidence type="ECO:0000313" key="3">
    <source>
        <dbReference type="EMBL" id="QJR80130.1"/>
    </source>
</evidence>
<evidence type="ECO:0000313" key="4">
    <source>
        <dbReference type="Proteomes" id="UP000219285"/>
    </source>
</evidence>
<dbReference type="Proteomes" id="UP000219285">
    <property type="component" value="Chromosome"/>
</dbReference>
<sequence length="177" mass="19177">MITVLRFTTLLLVLPAVVFATHAEQEPLYKVELEDGTVLYTDTSVKNSEPVELDATTQNTTDKLANPVSPPSPPASDNARQYSVSIISPQPEATIRNNSGNLTIQAQASPKAKAQYQLWLDGNAIQRNNSGTFSLTGIDRGAHSYSVHLLDNKGKTLASTEVQTLYLHQASALINTN</sequence>
<dbReference type="InterPro" id="IPR013783">
    <property type="entry name" value="Ig-like_fold"/>
</dbReference>
<dbReference type="KEGG" id="apel:CA267_004720"/>